<proteinExistence type="predicted"/>
<evidence type="ECO:0000313" key="1">
    <source>
        <dbReference type="EMBL" id="QZE15919.1"/>
    </source>
</evidence>
<dbReference type="Proteomes" id="UP000826212">
    <property type="component" value="Chromosome"/>
</dbReference>
<evidence type="ECO:0000313" key="2">
    <source>
        <dbReference type="Proteomes" id="UP000826212"/>
    </source>
</evidence>
<protein>
    <submittedName>
        <fullName evidence="1">Uncharacterized protein</fullName>
    </submittedName>
</protein>
<reference evidence="1" key="1">
    <citation type="submission" date="2021-08" db="EMBL/GenBank/DDBJ databases">
        <title>Novel anaerobic bacterium isolated from sea squirt in East Sea, Republic of Korea.</title>
        <authorList>
            <person name="Nguyen T.H."/>
            <person name="Li Z."/>
            <person name="Lee Y.-J."/>
            <person name="Ko J."/>
            <person name="Kim S.-G."/>
        </authorList>
    </citation>
    <scope>NUCLEOTIDE SEQUENCE</scope>
    <source>
        <strain evidence="1">KCTC 25031</strain>
    </source>
</reference>
<organism evidence="1 2">
    <name type="scientific">Halosquirtibacter laminarini</name>
    <dbReference type="NCBI Taxonomy" id="3374600"/>
    <lineage>
        <taxon>Bacteria</taxon>
        <taxon>Pseudomonadati</taxon>
        <taxon>Bacteroidota</taxon>
        <taxon>Bacteroidia</taxon>
        <taxon>Marinilabiliales</taxon>
        <taxon>Prolixibacteraceae</taxon>
        <taxon>Halosquirtibacter</taxon>
    </lineage>
</organism>
<sequence>MMKYSIVLAMIISLTFTSCNKEFYQLYKVKATTSNSNDEKDLVFEDENCIVRYDLWSEGGRVLFEIFNKTDKDIYLDKSKCFFVLNGKAYDYYQNRSYCYANTHVSSKKSVANYKNSYVPETKQSDMMILTNSTSVLKGSSSLIVYKETDILCIPSNTSRTISEFTLRNTTFRDCELMQFPSHNKVKALSFDADNSPIVFENRFQYYIEDSKTPIRLNNNFYVEEIVNLPKPDVFEMEYEEYCGEKSMYKMPHFKDIASNAFYIKYLKTETKYKH</sequence>
<keyword evidence="2" id="KW-1185">Reference proteome</keyword>
<accession>A0AC61NQ63</accession>
<dbReference type="EMBL" id="CP081303">
    <property type="protein sequence ID" value="QZE15919.1"/>
    <property type="molecule type" value="Genomic_DNA"/>
</dbReference>
<name>A0AC61NQ63_9BACT</name>
<gene>
    <name evidence="1" type="ORF">K4L44_08825</name>
</gene>